<keyword evidence="2" id="KW-1185">Reference proteome</keyword>
<evidence type="ECO:0000313" key="2">
    <source>
        <dbReference type="Proteomes" id="UP000031977"/>
    </source>
</evidence>
<proteinExistence type="predicted"/>
<name>A0A0C3ICQ6_9VIBR</name>
<organism evidence="1 2">
    <name type="scientific">Vibrio mytili</name>
    <dbReference type="NCBI Taxonomy" id="50718"/>
    <lineage>
        <taxon>Bacteria</taxon>
        <taxon>Pseudomonadati</taxon>
        <taxon>Pseudomonadota</taxon>
        <taxon>Gammaproteobacteria</taxon>
        <taxon>Vibrionales</taxon>
        <taxon>Vibrionaceae</taxon>
        <taxon>Vibrio</taxon>
    </lineage>
</organism>
<accession>A0A0C3ICQ6</accession>
<sequence length="83" mass="9239">MLQQKGAEIIHETGCFAIVQDPLAQLDTRVCPTACWTFDEAGNFLFVQQAAAQINLMMVSCVLNTEWGKYGLVHLSEQTDGYK</sequence>
<reference evidence="1 2" key="1">
    <citation type="submission" date="2015-01" db="EMBL/GenBank/DDBJ databases">
        <title>Draft genome of Vibrio mytili type strain CAIM 528.</title>
        <authorList>
            <person name="Gonzalez-Castillo A."/>
            <person name="Gomez-Gil B."/>
            <person name="Enciso-Ibarra J."/>
        </authorList>
    </citation>
    <scope>NUCLEOTIDE SEQUENCE [LARGE SCALE GENOMIC DNA]</scope>
    <source>
        <strain evidence="1 2">CAIM 528</strain>
    </source>
</reference>
<evidence type="ECO:0000313" key="1">
    <source>
        <dbReference type="EMBL" id="KIN12087.1"/>
    </source>
</evidence>
<gene>
    <name evidence="1" type="ORF">SU60_03875</name>
</gene>
<protein>
    <submittedName>
        <fullName evidence="1">Uncharacterized protein</fullName>
    </submittedName>
</protein>
<dbReference type="EMBL" id="JXOK01000008">
    <property type="protein sequence ID" value="KIN12087.1"/>
    <property type="molecule type" value="Genomic_DNA"/>
</dbReference>
<comment type="caution">
    <text evidence="1">The sequence shown here is derived from an EMBL/GenBank/DDBJ whole genome shotgun (WGS) entry which is preliminary data.</text>
</comment>
<dbReference type="Proteomes" id="UP000031977">
    <property type="component" value="Unassembled WGS sequence"/>
</dbReference>
<dbReference type="AlphaFoldDB" id="A0A0C3ICQ6"/>